<dbReference type="SUPFAM" id="SSF55021">
    <property type="entry name" value="ACT-like"/>
    <property type="match status" value="1"/>
</dbReference>
<reference evidence="2 3" key="2">
    <citation type="submission" date="2009-03" db="EMBL/GenBank/DDBJ databases">
        <title>Draft genome sequence of Coprococcus comes (ATCC 27758).</title>
        <authorList>
            <person name="Sudarsanam P."/>
            <person name="Ley R."/>
            <person name="Guruge J."/>
            <person name="Turnbaugh P.J."/>
            <person name="Mahowald M."/>
            <person name="Liep D."/>
            <person name="Gordon J."/>
        </authorList>
    </citation>
    <scope>NUCLEOTIDE SEQUENCE [LARGE SCALE GENOMIC DNA]</scope>
    <source>
        <strain evidence="2 3">ATCC 27758</strain>
    </source>
</reference>
<organism evidence="2 3">
    <name type="scientific">Coprococcus comes ATCC 27758</name>
    <dbReference type="NCBI Taxonomy" id="470146"/>
    <lineage>
        <taxon>Bacteria</taxon>
        <taxon>Bacillati</taxon>
        <taxon>Bacillota</taxon>
        <taxon>Clostridia</taxon>
        <taxon>Lachnospirales</taxon>
        <taxon>Lachnospiraceae</taxon>
        <taxon>Coprococcus</taxon>
    </lineage>
</organism>
<dbReference type="SUPFAM" id="SSF51998">
    <property type="entry name" value="PFL-like glycyl radical enzymes"/>
    <property type="match status" value="1"/>
</dbReference>
<dbReference type="Pfam" id="PF05167">
    <property type="entry name" value="DUF711"/>
    <property type="match status" value="1"/>
</dbReference>
<proteinExistence type="predicted"/>
<dbReference type="AlphaFoldDB" id="C0B4P7"/>
<comment type="caution">
    <text evidence="2">The sequence shown here is derived from an EMBL/GenBank/DDBJ whole genome shotgun (WGS) entry which is preliminary data.</text>
</comment>
<dbReference type="InterPro" id="IPR002912">
    <property type="entry name" value="ACT_dom"/>
</dbReference>
<dbReference type="Gene3D" id="3.30.70.260">
    <property type="match status" value="1"/>
</dbReference>
<dbReference type="CDD" id="cd04872">
    <property type="entry name" value="ACT_1ZPV"/>
    <property type="match status" value="1"/>
</dbReference>
<dbReference type="Proteomes" id="UP000003793">
    <property type="component" value="Unassembled WGS sequence"/>
</dbReference>
<gene>
    <name evidence="2" type="ORF">COPCOM_00107</name>
</gene>
<dbReference type="InterPro" id="IPR007841">
    <property type="entry name" value="UPF0210"/>
</dbReference>
<dbReference type="PROSITE" id="PS51671">
    <property type="entry name" value="ACT"/>
    <property type="match status" value="1"/>
</dbReference>
<reference evidence="2 3" key="1">
    <citation type="submission" date="2009-02" db="EMBL/GenBank/DDBJ databases">
        <authorList>
            <person name="Fulton L."/>
            <person name="Clifton S."/>
            <person name="Fulton B."/>
            <person name="Xu J."/>
            <person name="Minx P."/>
            <person name="Pepin K.H."/>
            <person name="Johnson M."/>
            <person name="Bhonagiri V."/>
            <person name="Nash W.E."/>
            <person name="Mardis E.R."/>
            <person name="Wilson R.K."/>
        </authorList>
    </citation>
    <scope>NUCLEOTIDE SEQUENCE [LARGE SCALE GENOMIC DNA]</scope>
    <source>
        <strain evidence="2 3">ATCC 27758</strain>
    </source>
</reference>
<sequence length="158" mass="17964">MKKCIITVVGKDSVGIIAKVCTYLAETNINILNISQTIVDGYFNMMAVADVENSKKELDIVAVELRDIGLQIGVNIHCQREEIFEKNAQSVRRTAMINFYEVVETNQMIEEENLDVRTITLGISLMDCIDSDLDRLNEKIYKKNHNTCKGSCIDRRED</sequence>
<name>C0B4P7_9FIRM</name>
<dbReference type="HOGENOM" id="CLU_1666415_0_0_9"/>
<dbReference type="InterPro" id="IPR022986">
    <property type="entry name" value="UPF0237_ACT"/>
</dbReference>
<protein>
    <submittedName>
        <fullName evidence="2">ACT domain protein</fullName>
    </submittedName>
</protein>
<dbReference type="Pfam" id="PF01842">
    <property type="entry name" value="ACT"/>
    <property type="match status" value="1"/>
</dbReference>
<dbReference type="Gene3D" id="3.20.70.20">
    <property type="match status" value="1"/>
</dbReference>
<dbReference type="InterPro" id="IPR045865">
    <property type="entry name" value="ACT-like_dom_sf"/>
</dbReference>
<evidence type="ECO:0000313" key="2">
    <source>
        <dbReference type="EMBL" id="EEG91622.1"/>
    </source>
</evidence>
<evidence type="ECO:0000313" key="3">
    <source>
        <dbReference type="Proteomes" id="UP000003793"/>
    </source>
</evidence>
<dbReference type="EMBL" id="ABVR01000026">
    <property type="protein sequence ID" value="EEG91622.1"/>
    <property type="molecule type" value="Genomic_DNA"/>
</dbReference>
<dbReference type="NCBIfam" id="NF001220">
    <property type="entry name" value="PRK00194.1"/>
    <property type="match status" value="1"/>
</dbReference>
<feature type="domain" description="ACT" evidence="1">
    <location>
        <begin position="5"/>
        <end position="79"/>
    </location>
</feature>
<evidence type="ECO:0000259" key="1">
    <source>
        <dbReference type="PROSITE" id="PS51671"/>
    </source>
</evidence>
<accession>C0B4P7</accession>